<dbReference type="InterPro" id="IPR014718">
    <property type="entry name" value="GH-type_carb-bd"/>
</dbReference>
<dbReference type="Proteomes" id="UP000702964">
    <property type="component" value="Unassembled WGS sequence"/>
</dbReference>
<accession>A0A8J4SFG2</accession>
<sequence>MGTHVNSGLGKTGVASTIETLNDSKKTIQVSCKITGIEQTYLFRPNENVIYMGTYHTKDLVLPELRFLARLDKSVVNAGIMEATIESGMTAIEAEDVVADSKGLTRSKFYSAVPFIDDDVHGVDSSAAGVYFVISDLGYETSSGGPFFRDINNKFDVSNELTFYMNSDHTRIEDYRYGFHGPYALALTSGDAPAASSLDFEFFQDLGLNGFVPSSKRGQMTGTITDSEGVLGDSDVVVGFANANAQYWTKVAAGSKTFTSPLMKAGRYTATVYKKQLAVGTSTVEIEGGGNNPLSLAVAYNMTSNPIWRIGEWDGTPDGFLNADKIHKMHPSDSRMSPWEPLTFTPGSDEDSAFPMAQFRSANDPITISFSLTGDQAKSPRTLKIGLTLAQVSARSSVSVNDNWTAPVPESVAVKTRGVTRGVTVGNYKLYEYTIPVSALVTGTNTIKLTIASGASDPAEKFLAASVVFDALDTGRGLTITMKQSTCDITSIKYNDQELQYKSMGTHVNSGLGKTGVASTIETLNDSKKTIQVSCKITGIEQTYLFRPNENVIYMGTYHTKDLVLPELRFLARLDKSVVNAGIMEATIESGMTAIEAEDVVADSKGLTRSKFYSAVPFIDDDVHGVDSSAAGVYFVISDLGYETSSGGPFFRDINNKFDVSNELTFYMNSDHTRIEDYRYGFHGPYALALTSGDAPAASSLDFEFFQDLGLNGFVPSSKRGQMTGTITDSEGVLGDSDVVVGFANANAQYWTKVAAGSKTFTSPLMKAGRYTATVYKKQLAVGTSTVEIEGGGNNPLSLAVAYNMTSNPIWRIGEWDGTPDGFLNADKIHKMHPSDSRMSPWEPLTFTPGSDEDSAFPMAQFRSANDPITISFSLTGDQAKSPRTLKIGLTLAQVSARSSVSVNDNWTAPVPESVAVKTRGVTRGVTVGNYKLYEYTIPVSALVTGTNTIKLTIASGASDPAEKFLAASVVFDALELV</sequence>
<dbReference type="GO" id="GO:0016837">
    <property type="term" value="F:carbon-oxygen lyase activity, acting on polysaccharides"/>
    <property type="evidence" value="ECO:0007669"/>
    <property type="project" value="InterPro"/>
</dbReference>
<feature type="domain" description="Rhamnogalacturonase B N-terminal" evidence="1">
    <location>
        <begin position="2"/>
        <end position="210"/>
    </location>
</feature>
<name>A0A8J4SFG2_9STRA</name>
<dbReference type="Pfam" id="PF14683">
    <property type="entry name" value="CBM-like"/>
    <property type="match status" value="1"/>
</dbReference>
<dbReference type="EMBL" id="AOFI03000106">
    <property type="protein sequence ID" value="KAF4321448.1"/>
    <property type="molecule type" value="Genomic_DNA"/>
</dbReference>
<gene>
    <name evidence="4" type="ORF">G195_004786</name>
</gene>
<dbReference type="Pfam" id="PF09284">
    <property type="entry name" value="RhgB_N"/>
    <property type="match status" value="2"/>
</dbReference>
<evidence type="ECO:0000259" key="1">
    <source>
        <dbReference type="Pfam" id="PF09284"/>
    </source>
</evidence>
<dbReference type="InterPro" id="IPR016590">
    <property type="entry name" value="Rhamnogalacturonase_B"/>
</dbReference>
<dbReference type="InterPro" id="IPR029411">
    <property type="entry name" value="RG-lyase_III"/>
</dbReference>
<dbReference type="Gene3D" id="2.60.40.1120">
    <property type="entry name" value="Carboxypeptidase-like, regulatory domain"/>
    <property type="match status" value="2"/>
</dbReference>
<dbReference type="FunFam" id="2.60.120.260:FF:000102">
    <property type="entry name" value="Rhamnogalacturonate lyase A"/>
    <property type="match status" value="2"/>
</dbReference>
<evidence type="ECO:0008006" key="6">
    <source>
        <dbReference type="Google" id="ProtNLM"/>
    </source>
</evidence>
<evidence type="ECO:0000313" key="5">
    <source>
        <dbReference type="Proteomes" id="UP000702964"/>
    </source>
</evidence>
<dbReference type="InterPro" id="IPR008979">
    <property type="entry name" value="Galactose-bd-like_sf"/>
</dbReference>
<dbReference type="InterPro" id="IPR011013">
    <property type="entry name" value="Gal_mutarotase_sf_dom"/>
</dbReference>
<protein>
    <recommendedName>
        <fullName evidence="6">Rhamnogalacturonan endolyase</fullName>
    </recommendedName>
</protein>
<proteinExistence type="predicted"/>
<dbReference type="InterPro" id="IPR029413">
    <property type="entry name" value="RG-lyase_II"/>
</dbReference>
<evidence type="ECO:0000259" key="3">
    <source>
        <dbReference type="Pfam" id="PF14686"/>
    </source>
</evidence>
<feature type="domain" description="Rhamnogalacturonan lyase" evidence="2">
    <location>
        <begin position="810"/>
        <end position="977"/>
    </location>
</feature>
<dbReference type="GO" id="GO:0030246">
    <property type="term" value="F:carbohydrate binding"/>
    <property type="evidence" value="ECO:0007669"/>
    <property type="project" value="InterPro"/>
</dbReference>
<dbReference type="PANTHER" id="PTHR36574">
    <property type="entry name" value="RHAMNOGALACTURONATE LYASE-RELATED"/>
    <property type="match status" value="1"/>
</dbReference>
<evidence type="ECO:0000313" key="4">
    <source>
        <dbReference type="EMBL" id="KAF4321448.1"/>
    </source>
</evidence>
<dbReference type="SUPFAM" id="SSF49785">
    <property type="entry name" value="Galactose-binding domain-like"/>
    <property type="match status" value="2"/>
</dbReference>
<dbReference type="Gene3D" id="2.70.98.10">
    <property type="match status" value="2"/>
</dbReference>
<evidence type="ECO:0000259" key="2">
    <source>
        <dbReference type="Pfam" id="PF14683"/>
    </source>
</evidence>
<comment type="caution">
    <text evidence="4">The sequence shown here is derived from an EMBL/GenBank/DDBJ whole genome shotgun (WGS) entry which is preliminary data.</text>
</comment>
<dbReference type="CDD" id="cd10317">
    <property type="entry name" value="RGL4_C"/>
    <property type="match status" value="2"/>
</dbReference>
<dbReference type="Pfam" id="PF14686">
    <property type="entry name" value="fn3_3"/>
    <property type="match status" value="2"/>
</dbReference>
<feature type="domain" description="Rhamnogalacturonase B N-terminal" evidence="1">
    <location>
        <begin position="472"/>
        <end position="713"/>
    </location>
</feature>
<dbReference type="SUPFAM" id="SSF74650">
    <property type="entry name" value="Galactose mutarotase-like"/>
    <property type="match status" value="2"/>
</dbReference>
<organism evidence="4 5">
    <name type="scientific">Phytophthora kernoviae 00238/432</name>
    <dbReference type="NCBI Taxonomy" id="1284355"/>
    <lineage>
        <taxon>Eukaryota</taxon>
        <taxon>Sar</taxon>
        <taxon>Stramenopiles</taxon>
        <taxon>Oomycota</taxon>
        <taxon>Peronosporomycetes</taxon>
        <taxon>Peronosporales</taxon>
        <taxon>Peronosporaceae</taxon>
        <taxon>Phytophthora</taxon>
    </lineage>
</organism>
<dbReference type="PANTHER" id="PTHR36574:SF1">
    <property type="entry name" value="RHAMNOGALACTURONATE LYASE-RELATED"/>
    <property type="match status" value="1"/>
</dbReference>
<feature type="domain" description="Rhamnogalacturonan lyase" evidence="3">
    <location>
        <begin position="720"/>
        <end position="793"/>
    </location>
</feature>
<reference evidence="4" key="1">
    <citation type="journal article" date="2015" name="Genom Data">
        <title>Draft genome sequences of Phytophthora kernoviae and Phytophthora ramorum lineage EU2 from Scotland.</title>
        <authorList>
            <person name="Sambles C."/>
            <person name="Schlenzig A."/>
            <person name="O'Neill P."/>
            <person name="Grant M."/>
            <person name="Studholme D.J."/>
        </authorList>
    </citation>
    <scope>NUCLEOTIDE SEQUENCE</scope>
    <source>
        <strain evidence="4">00238/432</strain>
    </source>
</reference>
<dbReference type="AlphaFoldDB" id="A0A8J4SFG2"/>
<feature type="domain" description="Rhamnogalacturonan lyase" evidence="3">
    <location>
        <begin position="217"/>
        <end position="290"/>
    </location>
</feature>
<dbReference type="GO" id="GO:0045490">
    <property type="term" value="P:pectin catabolic process"/>
    <property type="evidence" value="ECO:0007669"/>
    <property type="project" value="TreeGrafter"/>
</dbReference>
<dbReference type="InterPro" id="IPR015364">
    <property type="entry name" value="RhgB_N"/>
</dbReference>
<dbReference type="Gene3D" id="2.60.120.260">
    <property type="entry name" value="Galactose-binding domain-like"/>
    <property type="match status" value="2"/>
</dbReference>
<reference evidence="4" key="2">
    <citation type="submission" date="2020-02" db="EMBL/GenBank/DDBJ databases">
        <authorList>
            <person name="Studholme D.J."/>
        </authorList>
    </citation>
    <scope>NUCLEOTIDE SEQUENCE</scope>
    <source>
        <strain evidence="4">00238/432</strain>
    </source>
</reference>
<dbReference type="CDD" id="cd10320">
    <property type="entry name" value="RGL4_N"/>
    <property type="match status" value="1"/>
</dbReference>